<dbReference type="InterPro" id="IPR006016">
    <property type="entry name" value="UspA"/>
</dbReference>
<dbReference type="Pfam" id="PF00582">
    <property type="entry name" value="Usp"/>
    <property type="match status" value="1"/>
</dbReference>
<dbReference type="PANTHER" id="PTHR46268:SF6">
    <property type="entry name" value="UNIVERSAL STRESS PROTEIN UP12"/>
    <property type="match status" value="1"/>
</dbReference>
<comment type="similarity">
    <text evidence="1">Belongs to the universal stress protein A family.</text>
</comment>
<dbReference type="SUPFAM" id="SSF52402">
    <property type="entry name" value="Adenine nucleotide alpha hydrolases-like"/>
    <property type="match status" value="1"/>
</dbReference>
<dbReference type="EMBL" id="QYUN01000002">
    <property type="protein sequence ID" value="RJG06090.1"/>
    <property type="molecule type" value="Genomic_DNA"/>
</dbReference>
<name>A0A418X0R8_9BURK</name>
<feature type="domain" description="UspA" evidence="2">
    <location>
        <begin position="1"/>
        <end position="145"/>
    </location>
</feature>
<comment type="caution">
    <text evidence="3">The sequence shown here is derived from an EMBL/GenBank/DDBJ whole genome shotgun (WGS) entry which is preliminary data.</text>
</comment>
<gene>
    <name evidence="3" type="ORF">D3870_08795</name>
</gene>
<dbReference type="InterPro" id="IPR014729">
    <property type="entry name" value="Rossmann-like_a/b/a_fold"/>
</dbReference>
<keyword evidence="4" id="KW-1185">Reference proteome</keyword>
<accession>A0A418X0R8</accession>
<proteinExistence type="inferred from homology"/>
<evidence type="ECO:0000259" key="2">
    <source>
        <dbReference type="Pfam" id="PF00582"/>
    </source>
</evidence>
<organism evidence="3 4">
    <name type="scientific">Noviherbaspirillum cavernae</name>
    <dbReference type="NCBI Taxonomy" id="2320862"/>
    <lineage>
        <taxon>Bacteria</taxon>
        <taxon>Pseudomonadati</taxon>
        <taxon>Pseudomonadota</taxon>
        <taxon>Betaproteobacteria</taxon>
        <taxon>Burkholderiales</taxon>
        <taxon>Oxalobacteraceae</taxon>
        <taxon>Noviherbaspirillum</taxon>
    </lineage>
</organism>
<dbReference type="PRINTS" id="PR01438">
    <property type="entry name" value="UNVRSLSTRESS"/>
</dbReference>
<dbReference type="OrthoDB" id="5295044at2"/>
<evidence type="ECO:0000256" key="1">
    <source>
        <dbReference type="ARBA" id="ARBA00008791"/>
    </source>
</evidence>
<dbReference type="AlphaFoldDB" id="A0A418X0R8"/>
<evidence type="ECO:0000313" key="4">
    <source>
        <dbReference type="Proteomes" id="UP000285190"/>
    </source>
</evidence>
<dbReference type="RefSeq" id="WP_119738352.1">
    <property type="nucleotide sequence ID" value="NZ_QYUN01000002.1"/>
</dbReference>
<dbReference type="Gene3D" id="3.40.50.620">
    <property type="entry name" value="HUPs"/>
    <property type="match status" value="1"/>
</dbReference>
<evidence type="ECO:0000313" key="3">
    <source>
        <dbReference type="EMBL" id="RJG06090.1"/>
    </source>
</evidence>
<reference evidence="3 4" key="1">
    <citation type="submission" date="2018-09" db="EMBL/GenBank/DDBJ databases">
        <authorList>
            <person name="Zhu H."/>
        </authorList>
    </citation>
    <scope>NUCLEOTIDE SEQUENCE [LARGE SCALE GENOMIC DNA]</scope>
    <source>
        <strain evidence="3 4">K2R10-39</strain>
    </source>
</reference>
<sequence length="145" mass="15492">MFETILVPTDGSPWSDKAADAAIGVAKAIGGRIVVLAVAEPYPIMPAAEGAFLGDWTEYEAESRRIAQEHVHKVTTAAGDVHVPCESVVVASFNTSDEIIDAANRFHCGVIFMGSHGRKGLSKLFLGSQTQKVLAHSTIPVMVFR</sequence>
<dbReference type="CDD" id="cd00293">
    <property type="entry name" value="USP-like"/>
    <property type="match status" value="1"/>
</dbReference>
<dbReference type="Proteomes" id="UP000285190">
    <property type="component" value="Unassembled WGS sequence"/>
</dbReference>
<dbReference type="PANTHER" id="PTHR46268">
    <property type="entry name" value="STRESS RESPONSE PROTEIN NHAX"/>
    <property type="match status" value="1"/>
</dbReference>
<dbReference type="InterPro" id="IPR006015">
    <property type="entry name" value="Universal_stress_UspA"/>
</dbReference>
<protein>
    <submittedName>
        <fullName evidence="3">Universal stress protein</fullName>
    </submittedName>
</protein>